<feature type="transmembrane region" description="Helical" evidence="10">
    <location>
        <begin position="443"/>
        <end position="469"/>
    </location>
</feature>
<dbReference type="PROSITE" id="PS50893">
    <property type="entry name" value="ABC_TRANSPORTER_2"/>
    <property type="match status" value="1"/>
</dbReference>
<evidence type="ECO:0000256" key="2">
    <source>
        <dbReference type="ARBA" id="ARBA00005814"/>
    </source>
</evidence>
<dbReference type="Pfam" id="PF19055">
    <property type="entry name" value="ABC2_membrane_7"/>
    <property type="match status" value="1"/>
</dbReference>
<comment type="similarity">
    <text evidence="2">Belongs to the ABC transporter superfamily. ABCG family. Eye pigment precursor importer (TC 3.A.1.204) subfamily.</text>
</comment>
<keyword evidence="7 10" id="KW-1133">Transmembrane helix</keyword>
<feature type="transmembrane region" description="Helical" evidence="10">
    <location>
        <begin position="369"/>
        <end position="387"/>
    </location>
</feature>
<evidence type="ECO:0000259" key="11">
    <source>
        <dbReference type="PROSITE" id="PS50893"/>
    </source>
</evidence>
<evidence type="ECO:0000256" key="6">
    <source>
        <dbReference type="ARBA" id="ARBA00022840"/>
    </source>
</evidence>
<comment type="caution">
    <text evidence="12">The sequence shown here is derived from an EMBL/GenBank/DDBJ whole genome shotgun (WGS) entry which is preliminary data.</text>
</comment>
<reference evidence="13" key="1">
    <citation type="submission" date="2022-10" db="EMBL/GenBank/DDBJ databases">
        <title>Genome assembly of Pristionchus species.</title>
        <authorList>
            <person name="Yoshida K."/>
            <person name="Sommer R.J."/>
        </authorList>
    </citation>
    <scope>NUCLEOTIDE SEQUENCE [LARGE SCALE GENOMIC DNA]</scope>
    <source>
        <strain evidence="13">RS5460</strain>
    </source>
</reference>
<evidence type="ECO:0000256" key="10">
    <source>
        <dbReference type="SAM" id="Phobius"/>
    </source>
</evidence>
<dbReference type="SUPFAM" id="SSF52540">
    <property type="entry name" value="P-loop containing nucleoside triphosphate hydrolases"/>
    <property type="match status" value="1"/>
</dbReference>
<feature type="transmembrane region" description="Helical" evidence="10">
    <location>
        <begin position="595"/>
        <end position="618"/>
    </location>
</feature>
<keyword evidence="4 10" id="KW-0812">Transmembrane</keyword>
<evidence type="ECO:0000256" key="5">
    <source>
        <dbReference type="ARBA" id="ARBA00022741"/>
    </source>
</evidence>
<feature type="non-terminal residue" evidence="12">
    <location>
        <position position="1"/>
    </location>
</feature>
<dbReference type="InterPro" id="IPR027417">
    <property type="entry name" value="P-loop_NTPase"/>
</dbReference>
<dbReference type="InterPro" id="IPR043926">
    <property type="entry name" value="ABCG_dom"/>
</dbReference>
<feature type="transmembrane region" description="Helical" evidence="10">
    <location>
        <begin position="475"/>
        <end position="499"/>
    </location>
</feature>
<name>A0AAN5CPJ3_9BILA</name>
<dbReference type="InterPro" id="IPR013525">
    <property type="entry name" value="ABC2_TM"/>
</dbReference>
<dbReference type="Gene3D" id="3.40.50.300">
    <property type="entry name" value="P-loop containing nucleotide triphosphate hydrolases"/>
    <property type="match status" value="1"/>
</dbReference>
<feature type="domain" description="ABC transporter" evidence="11">
    <location>
        <begin position="41"/>
        <end position="283"/>
    </location>
</feature>
<feature type="region of interest" description="Disordered" evidence="9">
    <location>
        <begin position="1"/>
        <end position="27"/>
    </location>
</feature>
<evidence type="ECO:0000313" key="13">
    <source>
        <dbReference type="Proteomes" id="UP001328107"/>
    </source>
</evidence>
<dbReference type="InterPro" id="IPR003593">
    <property type="entry name" value="AAA+_ATPase"/>
</dbReference>
<keyword evidence="13" id="KW-1185">Reference proteome</keyword>
<dbReference type="InterPro" id="IPR050352">
    <property type="entry name" value="ABCG_transporters"/>
</dbReference>
<comment type="subcellular location">
    <subcellularLocation>
        <location evidence="1">Membrane</location>
        <topology evidence="1">Multi-pass membrane protein</topology>
    </subcellularLocation>
</comment>
<dbReference type="GO" id="GO:0140359">
    <property type="term" value="F:ABC-type transporter activity"/>
    <property type="evidence" value="ECO:0007669"/>
    <property type="project" value="InterPro"/>
</dbReference>
<dbReference type="PANTHER" id="PTHR48041">
    <property type="entry name" value="ABC TRANSPORTER G FAMILY MEMBER 28"/>
    <property type="match status" value="1"/>
</dbReference>
<evidence type="ECO:0000256" key="1">
    <source>
        <dbReference type="ARBA" id="ARBA00004141"/>
    </source>
</evidence>
<evidence type="ECO:0000256" key="4">
    <source>
        <dbReference type="ARBA" id="ARBA00022692"/>
    </source>
</evidence>
<protein>
    <recommendedName>
        <fullName evidence="11">ABC transporter domain-containing protein</fullName>
    </recommendedName>
</protein>
<proteinExistence type="inferred from homology"/>
<keyword evidence="6" id="KW-0067">ATP-binding</keyword>
<dbReference type="CDD" id="cd03213">
    <property type="entry name" value="ABCG_EPDR"/>
    <property type="match status" value="1"/>
</dbReference>
<dbReference type="InterPro" id="IPR003439">
    <property type="entry name" value="ABC_transporter-like_ATP-bd"/>
</dbReference>
<keyword evidence="3" id="KW-0813">Transport</keyword>
<evidence type="ECO:0000256" key="8">
    <source>
        <dbReference type="ARBA" id="ARBA00023136"/>
    </source>
</evidence>
<dbReference type="PROSITE" id="PS00211">
    <property type="entry name" value="ABC_TRANSPORTER_1"/>
    <property type="match status" value="1"/>
</dbReference>
<evidence type="ECO:0000313" key="12">
    <source>
        <dbReference type="EMBL" id="GMR48288.1"/>
    </source>
</evidence>
<dbReference type="GO" id="GO:0005886">
    <property type="term" value="C:plasma membrane"/>
    <property type="evidence" value="ECO:0007669"/>
    <property type="project" value="TreeGrafter"/>
</dbReference>
<evidence type="ECO:0000256" key="7">
    <source>
        <dbReference type="ARBA" id="ARBA00022989"/>
    </source>
</evidence>
<dbReference type="EMBL" id="BTRK01000004">
    <property type="protein sequence ID" value="GMR48288.1"/>
    <property type="molecule type" value="Genomic_DNA"/>
</dbReference>
<dbReference type="Pfam" id="PF01061">
    <property type="entry name" value="ABC2_membrane"/>
    <property type="match status" value="1"/>
</dbReference>
<evidence type="ECO:0000256" key="9">
    <source>
        <dbReference type="SAM" id="MobiDB-lite"/>
    </source>
</evidence>
<dbReference type="GO" id="GO:0005524">
    <property type="term" value="F:ATP binding"/>
    <property type="evidence" value="ECO:0007669"/>
    <property type="project" value="UniProtKB-KW"/>
</dbReference>
<dbReference type="PANTHER" id="PTHR48041:SF131">
    <property type="entry name" value="ABC TRANSPORTER DOMAIN-CONTAINING PROTEIN"/>
    <property type="match status" value="1"/>
</dbReference>
<keyword evidence="5" id="KW-0547">Nucleotide-binding</keyword>
<dbReference type="Pfam" id="PF00005">
    <property type="entry name" value="ABC_tran"/>
    <property type="match status" value="1"/>
</dbReference>
<sequence length="621" mass="69133">ERESPMEATALQTPHPNEHTPLLDQTPVPGIQRTEEEGVAITWKNLGVTTVAGRPLLRNVNGIAVPGMMTALMGASGAGKTTLLNTLLARNTKGLKIKGEILVNGQNIGKGVTEVSAYVQQEDIFVGTLTVGEHLYMQANMRLPNDWTAREKKERVDAVTRDMLLENSTGSRIGVPGVTKGISGGELKRLAFATEILADPPVLFADEPTTGLDSHMAMIVTKRMECLSGDQGKTIVCTIHQPASEIFELFDRILFLAGGRVAFFGTPPEAVSFFSKCGYGIADHTNPADHYIRQIAILPGYEEECKRKCTEICDKFAESALCKRMDEEMEEFSQKRPLEQINKVGWCTLFLMLLLRYSKDNFRKKSVVFAKFLQKLFMGIFIGLLYLQTKKDQNGVNNLKGVLFYFCSEITYSTVFAIQTYMPGDYPLLAREYHDGIYPVSAYLCAKIVSYLMIFSIDGTVMVTIAYWMVGFPSFLNYLMTVFICLLVEISAGSMGIAICSIAPSYAVAVSLTGPILTVLSMSGGLFTNVEEMPKLISWVQYLSWFRYGYESLIVTQFSHEEFDNIPCNTTVCFHNGTEIIHSLNFKKSNHYGNLVIMVIYAVVVYSMGYVGLVWRVLKSR</sequence>
<dbReference type="AlphaFoldDB" id="A0AAN5CPJ3"/>
<dbReference type="GO" id="GO:0016887">
    <property type="term" value="F:ATP hydrolysis activity"/>
    <property type="evidence" value="ECO:0007669"/>
    <property type="project" value="InterPro"/>
</dbReference>
<feature type="transmembrane region" description="Helical" evidence="10">
    <location>
        <begin position="402"/>
        <end position="422"/>
    </location>
</feature>
<dbReference type="Proteomes" id="UP001328107">
    <property type="component" value="Unassembled WGS sequence"/>
</dbReference>
<accession>A0AAN5CPJ3</accession>
<dbReference type="InterPro" id="IPR017871">
    <property type="entry name" value="ABC_transporter-like_CS"/>
</dbReference>
<evidence type="ECO:0000256" key="3">
    <source>
        <dbReference type="ARBA" id="ARBA00022448"/>
    </source>
</evidence>
<dbReference type="SMART" id="SM00382">
    <property type="entry name" value="AAA"/>
    <property type="match status" value="1"/>
</dbReference>
<feature type="transmembrane region" description="Helical" evidence="10">
    <location>
        <begin position="506"/>
        <end position="527"/>
    </location>
</feature>
<keyword evidence="8 10" id="KW-0472">Membrane</keyword>
<organism evidence="12 13">
    <name type="scientific">Pristionchus mayeri</name>
    <dbReference type="NCBI Taxonomy" id="1317129"/>
    <lineage>
        <taxon>Eukaryota</taxon>
        <taxon>Metazoa</taxon>
        <taxon>Ecdysozoa</taxon>
        <taxon>Nematoda</taxon>
        <taxon>Chromadorea</taxon>
        <taxon>Rhabditida</taxon>
        <taxon>Rhabditina</taxon>
        <taxon>Diplogasteromorpha</taxon>
        <taxon>Diplogasteroidea</taxon>
        <taxon>Neodiplogasteridae</taxon>
        <taxon>Pristionchus</taxon>
    </lineage>
</organism>
<gene>
    <name evidence="12" type="ORF">PMAYCL1PPCAC_18483</name>
</gene>